<protein>
    <recommendedName>
        <fullName evidence="3">SCP-2 sterol transfer family protein</fullName>
    </recommendedName>
</protein>
<accession>A0A0J6VHL3</accession>
<dbReference type="Gene3D" id="3.30.1050.10">
    <property type="entry name" value="SCP2 sterol-binding domain"/>
    <property type="match status" value="1"/>
</dbReference>
<keyword evidence="2" id="KW-1185">Reference proteome</keyword>
<dbReference type="PATRIC" id="fig|1800.3.peg.5512"/>
<dbReference type="InterPro" id="IPR036527">
    <property type="entry name" value="SCP2_sterol-bd_dom_sf"/>
</dbReference>
<evidence type="ECO:0008006" key="3">
    <source>
        <dbReference type="Google" id="ProtNLM"/>
    </source>
</evidence>
<evidence type="ECO:0000313" key="1">
    <source>
        <dbReference type="EMBL" id="KMO69764.1"/>
    </source>
</evidence>
<reference evidence="1 2" key="1">
    <citation type="journal article" date="2015" name="Genome Biol. Evol.">
        <title>Characterization of Three Mycobacterium spp. with Potential Use in Bioremediation by Genome Sequencing and Comparative Genomics.</title>
        <authorList>
            <person name="Das S."/>
            <person name="Pettersson B.M."/>
            <person name="Behra P.R."/>
            <person name="Ramesh M."/>
            <person name="Dasgupta S."/>
            <person name="Bhattacharya A."/>
            <person name="Kirsebom L.A."/>
        </authorList>
    </citation>
    <scope>NUCLEOTIDE SEQUENCE [LARGE SCALE GENOMIC DNA]</scope>
    <source>
        <strain evidence="1 2">DSM 44219</strain>
    </source>
</reference>
<dbReference type="RefSeq" id="WP_048421329.1">
    <property type="nucleotide sequence ID" value="NZ_JYNX01000088.1"/>
</dbReference>
<dbReference type="SUPFAM" id="SSF55718">
    <property type="entry name" value="SCP-like"/>
    <property type="match status" value="1"/>
</dbReference>
<dbReference type="Proteomes" id="UP000036176">
    <property type="component" value="Unassembled WGS sequence"/>
</dbReference>
<proteinExistence type="predicted"/>
<dbReference type="OrthoDB" id="4623663at2"/>
<evidence type="ECO:0000313" key="2">
    <source>
        <dbReference type="Proteomes" id="UP000036176"/>
    </source>
</evidence>
<name>A0A0J6VHL3_MYCCU</name>
<dbReference type="AlphaFoldDB" id="A0A0J6VHL3"/>
<dbReference type="EMBL" id="JYNX01000088">
    <property type="protein sequence ID" value="KMO69764.1"/>
    <property type="molecule type" value="Genomic_DNA"/>
</dbReference>
<gene>
    <name evidence="1" type="ORF">MCHUDSM44219_05474</name>
</gene>
<comment type="caution">
    <text evidence="1">The sequence shown here is derived from an EMBL/GenBank/DDBJ whole genome shotgun (WGS) entry which is preliminary data.</text>
</comment>
<organism evidence="1 2">
    <name type="scientific">Mycolicibacterium chubuense</name>
    <name type="common">Mycobacterium chubuense</name>
    <dbReference type="NCBI Taxonomy" id="1800"/>
    <lineage>
        <taxon>Bacteria</taxon>
        <taxon>Bacillati</taxon>
        <taxon>Actinomycetota</taxon>
        <taxon>Actinomycetes</taxon>
        <taxon>Mycobacteriales</taxon>
        <taxon>Mycobacteriaceae</taxon>
        <taxon>Mycolicibacterium</taxon>
    </lineage>
</organism>
<sequence>MAEHISSLLRRSVDHLADEVPDSYRLTLESLGSLVVGLDVDGEQFSLRGEDRLVVTDGQPASADVRITTSRAAIVNVLDAVVTLPGAIDAGAVTVVGSMDDVVCVHDTLRAYVHAAVRAPAQDELLDTLRAVTA</sequence>